<gene>
    <name evidence="2" type="ORF">EV702DRAFT_972724</name>
</gene>
<organism evidence="2 3">
    <name type="scientific">Suillus placidus</name>
    <dbReference type="NCBI Taxonomy" id="48579"/>
    <lineage>
        <taxon>Eukaryota</taxon>
        <taxon>Fungi</taxon>
        <taxon>Dikarya</taxon>
        <taxon>Basidiomycota</taxon>
        <taxon>Agaricomycotina</taxon>
        <taxon>Agaricomycetes</taxon>
        <taxon>Agaricomycetidae</taxon>
        <taxon>Boletales</taxon>
        <taxon>Suillineae</taxon>
        <taxon>Suillaceae</taxon>
        <taxon>Suillus</taxon>
    </lineage>
</organism>
<protein>
    <recommendedName>
        <fullName evidence="1">T6SS Phospholipase effector Tle1-like catalytic domain-containing protein</fullName>
    </recommendedName>
</protein>
<dbReference type="Proteomes" id="UP000714275">
    <property type="component" value="Unassembled WGS sequence"/>
</dbReference>
<name>A0A9P7D0H1_9AGAM</name>
<sequence length="454" mass="52542">MSLFTAEPSLTTDGLVPCPSPTTTIYPTYKYTCPYSKHKEGRNLVVCIDGSSNRFGLKNTNVVELYSQLLKSEAQLTYYNSGVGTHARPTWRSLTYVHYWLSNKVDLLIAWNLERVILAAYRWISENYQDGDRIYLFGFSRGAYQARALAGMIYRVSSLNRRANQQWSLNEKVSVRKKSRRKHAWANELAETFKSTFCRSHAHIHFIGVWDTVSSVGVVRGKTLPSTTNGDHHMCYFRHALALDERRVKFLPEYIHGANTEGSHSERIKEVWFAGSHSDSGDIPLLWMRKEAVEAGLRVKATEVVWKMDDLQKRTFESLRRTWWLLEFAPVKRVVYGTQDRQTFGPHRGRPREILPGQKIHASVLFKGNYRAKAKFWKDFDVWPELMYWNDPASQERLSKLGPLWEKDIFDALTVPSLLRDIRLHGVECFDAVDRLAFMASFGELFISLLRFIL</sequence>
<dbReference type="InterPro" id="IPR029058">
    <property type="entry name" value="AB_hydrolase_fold"/>
</dbReference>
<proteinExistence type="predicted"/>
<feature type="domain" description="T6SS Phospholipase effector Tle1-like catalytic" evidence="1">
    <location>
        <begin position="42"/>
        <end position="281"/>
    </location>
</feature>
<dbReference type="OrthoDB" id="538223at2759"/>
<dbReference type="PANTHER" id="PTHR33840">
    <property type="match status" value="1"/>
</dbReference>
<dbReference type="SUPFAM" id="SSF53474">
    <property type="entry name" value="alpha/beta-Hydrolases"/>
    <property type="match status" value="1"/>
</dbReference>
<dbReference type="AlphaFoldDB" id="A0A9P7D0H1"/>
<dbReference type="PANTHER" id="PTHR33840:SF2">
    <property type="entry name" value="TLE1 PHOSPHOLIPASE DOMAIN-CONTAINING PROTEIN"/>
    <property type="match status" value="1"/>
</dbReference>
<evidence type="ECO:0000313" key="2">
    <source>
        <dbReference type="EMBL" id="KAG1775680.1"/>
    </source>
</evidence>
<dbReference type="InterPro" id="IPR018712">
    <property type="entry name" value="Tle1-like_cat"/>
</dbReference>
<dbReference type="EMBL" id="JABBWD010000032">
    <property type="protein sequence ID" value="KAG1775680.1"/>
    <property type="molecule type" value="Genomic_DNA"/>
</dbReference>
<accession>A0A9P7D0H1</accession>
<evidence type="ECO:0000313" key="3">
    <source>
        <dbReference type="Proteomes" id="UP000714275"/>
    </source>
</evidence>
<keyword evidence="3" id="KW-1185">Reference proteome</keyword>
<reference evidence="2" key="1">
    <citation type="journal article" date="2020" name="New Phytol.">
        <title>Comparative genomics reveals dynamic genome evolution in host specialist ectomycorrhizal fungi.</title>
        <authorList>
            <person name="Lofgren L.A."/>
            <person name="Nguyen N.H."/>
            <person name="Vilgalys R."/>
            <person name="Ruytinx J."/>
            <person name="Liao H.L."/>
            <person name="Branco S."/>
            <person name="Kuo A."/>
            <person name="LaButti K."/>
            <person name="Lipzen A."/>
            <person name="Andreopoulos W."/>
            <person name="Pangilinan J."/>
            <person name="Riley R."/>
            <person name="Hundley H."/>
            <person name="Na H."/>
            <person name="Barry K."/>
            <person name="Grigoriev I.V."/>
            <person name="Stajich J.E."/>
            <person name="Kennedy P.G."/>
        </authorList>
    </citation>
    <scope>NUCLEOTIDE SEQUENCE</scope>
    <source>
        <strain evidence="2">DOB743</strain>
    </source>
</reference>
<evidence type="ECO:0000259" key="1">
    <source>
        <dbReference type="Pfam" id="PF09994"/>
    </source>
</evidence>
<comment type="caution">
    <text evidence="2">The sequence shown here is derived from an EMBL/GenBank/DDBJ whole genome shotgun (WGS) entry which is preliminary data.</text>
</comment>
<dbReference type="Pfam" id="PF09994">
    <property type="entry name" value="T6SS_Tle1-like_cat"/>
    <property type="match status" value="1"/>
</dbReference>